<protein>
    <recommendedName>
        <fullName evidence="3">trans-L-3-hydroxyproline dehydratase</fullName>
        <ecNumber evidence="3">4.2.1.77</ecNumber>
    </recommendedName>
</protein>
<dbReference type="PANTHER" id="PTHR33442:SF1">
    <property type="entry name" value="TRANS-3-HYDROXY-L-PROLINE DEHYDRATASE"/>
    <property type="match status" value="1"/>
</dbReference>
<dbReference type="EC" id="4.2.1.77" evidence="3"/>
<feature type="non-terminal residue" evidence="5">
    <location>
        <position position="1"/>
    </location>
</feature>
<comment type="similarity">
    <text evidence="2">Belongs to the proline racemase family.</text>
</comment>
<evidence type="ECO:0000256" key="3">
    <source>
        <dbReference type="ARBA" id="ARBA00013105"/>
    </source>
</evidence>
<dbReference type="EMBL" id="HACG01041331">
    <property type="protein sequence ID" value="CEK88196.1"/>
    <property type="molecule type" value="Transcribed_RNA"/>
</dbReference>
<comment type="catalytic activity">
    <reaction evidence="1">
        <text>trans-3-hydroxy-L-proline = 1-pyrroline-2-carboxylate + H2O</text>
        <dbReference type="Rhea" id="RHEA:10320"/>
        <dbReference type="ChEBI" id="CHEBI:15377"/>
        <dbReference type="ChEBI" id="CHEBI:39785"/>
        <dbReference type="ChEBI" id="CHEBI:57938"/>
        <dbReference type="EC" id="4.2.1.77"/>
    </reaction>
</comment>
<dbReference type="SFLD" id="SFLDS00028">
    <property type="entry name" value="Proline_Racemase"/>
    <property type="match status" value="1"/>
</dbReference>
<evidence type="ECO:0000313" key="5">
    <source>
        <dbReference type="EMBL" id="CEK88198.1"/>
    </source>
</evidence>
<dbReference type="FunFam" id="3.10.310.10:FF:000003">
    <property type="entry name" value="Proline racemase"/>
    <property type="match status" value="1"/>
</dbReference>
<dbReference type="EMBL" id="HACG01041333">
    <property type="protein sequence ID" value="CEK88198.1"/>
    <property type="molecule type" value="Transcribed_RNA"/>
</dbReference>
<proteinExistence type="inferred from homology"/>
<dbReference type="PIRSF" id="PIRSF029792">
    <property type="entry name" value="Pro_racemase"/>
    <property type="match status" value="1"/>
</dbReference>
<accession>A0A0B7B584</accession>
<evidence type="ECO:0000256" key="2">
    <source>
        <dbReference type="ARBA" id="ARBA00007529"/>
    </source>
</evidence>
<dbReference type="Gene3D" id="3.10.310.10">
    <property type="entry name" value="Diaminopimelate Epimerase, Chain A, domain 1"/>
    <property type="match status" value="2"/>
</dbReference>
<sequence length="370" mass="40559">SSLPAVCSFHFSYLSSGTMTSPSSLFIEEKENTKMRITTTEMHTGGEPVRIIESGYPVPQGETILDKINDLRQNHDHYRKFVIFEPHGHFDMYGVLLVTPDHPEADIATIFLNNEGYSTMCGHACISVARYAVDKGLIHRPITFPETQVNIQAPCGLVKTFVSVEGGDNLKSGRVRFESVPSFVVATDLEVQVEGHDVVKVDVAYGGAFYAFVSITDLGLDFQKSSIGEINKAATAVTNATKKAVTLTHPDTPAFLYGTIVVDTRDRTPCDVSTNICIFADSETDRSPCGSGTTARIALMYHRGHIILGQHHTFQNGVTGSQFLGRPVKESQVENKMAVVVEIKGEGYYTGRSELTLEENDSLGRGFLIR</sequence>
<dbReference type="Pfam" id="PF05544">
    <property type="entry name" value="Pro_racemase"/>
    <property type="match status" value="1"/>
</dbReference>
<evidence type="ECO:0000313" key="4">
    <source>
        <dbReference type="EMBL" id="CEK88196.1"/>
    </source>
</evidence>
<dbReference type="AlphaFoldDB" id="A0A0B7B584"/>
<organism evidence="5">
    <name type="scientific">Arion vulgaris</name>
    <dbReference type="NCBI Taxonomy" id="1028688"/>
    <lineage>
        <taxon>Eukaryota</taxon>
        <taxon>Metazoa</taxon>
        <taxon>Spiralia</taxon>
        <taxon>Lophotrochozoa</taxon>
        <taxon>Mollusca</taxon>
        <taxon>Gastropoda</taxon>
        <taxon>Heterobranchia</taxon>
        <taxon>Euthyneura</taxon>
        <taxon>Panpulmonata</taxon>
        <taxon>Eupulmonata</taxon>
        <taxon>Stylommatophora</taxon>
        <taxon>Helicina</taxon>
        <taxon>Arionoidea</taxon>
        <taxon>Arionidae</taxon>
        <taxon>Arion</taxon>
    </lineage>
</organism>
<dbReference type="PANTHER" id="PTHR33442">
    <property type="entry name" value="TRANS-3-HYDROXY-L-PROLINE DEHYDRATASE"/>
    <property type="match status" value="1"/>
</dbReference>
<evidence type="ECO:0000256" key="1">
    <source>
        <dbReference type="ARBA" id="ARBA00001148"/>
    </source>
</evidence>
<reference evidence="5" key="1">
    <citation type="submission" date="2014-12" db="EMBL/GenBank/DDBJ databases">
        <title>Insight into the proteome of Arion vulgaris.</title>
        <authorList>
            <person name="Aradska J."/>
            <person name="Bulat T."/>
            <person name="Smidak R."/>
            <person name="Sarate P."/>
            <person name="Gangsoo J."/>
            <person name="Sialana F."/>
            <person name="Bilban M."/>
            <person name="Lubec G."/>
        </authorList>
    </citation>
    <scope>NUCLEOTIDE SEQUENCE</scope>
    <source>
        <tissue evidence="5">Skin</tissue>
    </source>
</reference>
<dbReference type="InterPro" id="IPR008794">
    <property type="entry name" value="Pro_racemase_fam"/>
</dbReference>
<gene>
    <name evidence="5" type="primary">ORF163728</name>
    <name evidence="4" type="synonym">ORF163721</name>
</gene>
<dbReference type="GO" id="GO:0050346">
    <property type="term" value="F:trans-L-3-hydroxyproline dehydratase activity"/>
    <property type="evidence" value="ECO:0007669"/>
    <property type="project" value="UniProtKB-EC"/>
</dbReference>
<dbReference type="SUPFAM" id="SSF54506">
    <property type="entry name" value="Diaminopimelate epimerase-like"/>
    <property type="match status" value="1"/>
</dbReference>
<name>A0A0B7B584_9EUPU</name>